<evidence type="ECO:0000313" key="1">
    <source>
        <dbReference type="EMBL" id="KAG0467670.1"/>
    </source>
</evidence>
<comment type="caution">
    <text evidence="1">The sequence shown here is derived from an EMBL/GenBank/DDBJ whole genome shotgun (WGS) entry which is preliminary data.</text>
</comment>
<dbReference type="AlphaFoldDB" id="A0A835QBJ4"/>
<gene>
    <name evidence="1" type="ORF">HPP92_019250</name>
</gene>
<dbReference type="EMBL" id="JADCNL010000009">
    <property type="protein sequence ID" value="KAG0467670.1"/>
    <property type="molecule type" value="Genomic_DNA"/>
</dbReference>
<name>A0A835QBJ4_VANPL</name>
<keyword evidence="2" id="KW-1185">Reference proteome</keyword>
<accession>A0A835QBJ4</accession>
<reference evidence="1 2" key="1">
    <citation type="journal article" date="2020" name="Nat. Food">
        <title>A phased Vanilla planifolia genome enables genetic improvement of flavour and production.</title>
        <authorList>
            <person name="Hasing T."/>
            <person name="Tang H."/>
            <person name="Brym M."/>
            <person name="Khazi F."/>
            <person name="Huang T."/>
            <person name="Chambers A.H."/>
        </authorList>
    </citation>
    <scope>NUCLEOTIDE SEQUENCE [LARGE SCALE GENOMIC DNA]</scope>
    <source>
        <tissue evidence="1">Leaf</tissue>
    </source>
</reference>
<dbReference type="OrthoDB" id="44480at2759"/>
<sequence>MFTDIRLHFELSINIFIQAGDDALITHRPQISTQSNRFESLFNHFMGCGVRGAQLFLRSSATGPLLNRAASVFASPTLDLANKWSLMNGLRPLDAAMWEKHLCIISRAEQNAYKGTISQSFCTIHSGIASLSFRIRLYRPSDNGSRLCALQMNADCQLLLARDSPEGSEETF</sequence>
<dbReference type="Proteomes" id="UP000636800">
    <property type="component" value="Unassembled WGS sequence"/>
</dbReference>
<protein>
    <submittedName>
        <fullName evidence="1">Uncharacterized protein</fullName>
    </submittedName>
</protein>
<evidence type="ECO:0000313" key="2">
    <source>
        <dbReference type="Proteomes" id="UP000636800"/>
    </source>
</evidence>
<proteinExistence type="predicted"/>
<organism evidence="1 2">
    <name type="scientific">Vanilla planifolia</name>
    <name type="common">Vanilla</name>
    <dbReference type="NCBI Taxonomy" id="51239"/>
    <lineage>
        <taxon>Eukaryota</taxon>
        <taxon>Viridiplantae</taxon>
        <taxon>Streptophyta</taxon>
        <taxon>Embryophyta</taxon>
        <taxon>Tracheophyta</taxon>
        <taxon>Spermatophyta</taxon>
        <taxon>Magnoliopsida</taxon>
        <taxon>Liliopsida</taxon>
        <taxon>Asparagales</taxon>
        <taxon>Orchidaceae</taxon>
        <taxon>Vanilloideae</taxon>
        <taxon>Vanilleae</taxon>
        <taxon>Vanilla</taxon>
    </lineage>
</organism>